<dbReference type="PANTHER" id="PTHR33885">
    <property type="entry name" value="PHAGE SHOCK PROTEIN C"/>
    <property type="match status" value="1"/>
</dbReference>
<keyword evidence="2" id="KW-1003">Cell membrane</keyword>
<gene>
    <name evidence="8" type="ORF">SAMN05421748_11291</name>
</gene>
<keyword evidence="3 6" id="KW-0812">Transmembrane</keyword>
<evidence type="ECO:0000256" key="5">
    <source>
        <dbReference type="ARBA" id="ARBA00023136"/>
    </source>
</evidence>
<dbReference type="InterPro" id="IPR052027">
    <property type="entry name" value="PspC"/>
</dbReference>
<evidence type="ECO:0000256" key="1">
    <source>
        <dbReference type="ARBA" id="ARBA00004162"/>
    </source>
</evidence>
<sequence length="66" mass="7370">MNEAPYKLLRRPKDDRVGAGVCSGIGRYFGIDPVLVRVAFVVLAAATWGAALLAYPLMWFLMPEEW</sequence>
<evidence type="ECO:0000256" key="4">
    <source>
        <dbReference type="ARBA" id="ARBA00022989"/>
    </source>
</evidence>
<evidence type="ECO:0000313" key="8">
    <source>
        <dbReference type="EMBL" id="SNY51777.1"/>
    </source>
</evidence>
<reference evidence="8 9" key="1">
    <citation type="submission" date="2017-09" db="EMBL/GenBank/DDBJ databases">
        <authorList>
            <person name="Ehlers B."/>
            <person name="Leendertz F.H."/>
        </authorList>
    </citation>
    <scope>NUCLEOTIDE SEQUENCE [LARGE SCALE GENOMIC DNA]</scope>
    <source>
        <strain evidence="8 9">CGMCC 4.6857</strain>
    </source>
</reference>
<comment type="subcellular location">
    <subcellularLocation>
        <location evidence="1">Cell membrane</location>
        <topology evidence="1">Single-pass membrane protein</topology>
    </subcellularLocation>
</comment>
<dbReference type="InterPro" id="IPR007168">
    <property type="entry name" value="Phageshock_PspC_N"/>
</dbReference>
<evidence type="ECO:0000259" key="7">
    <source>
        <dbReference type="Pfam" id="PF04024"/>
    </source>
</evidence>
<evidence type="ECO:0000313" key="9">
    <source>
        <dbReference type="Proteomes" id="UP000219612"/>
    </source>
</evidence>
<proteinExistence type="predicted"/>
<dbReference type="AlphaFoldDB" id="A0A285IVS6"/>
<evidence type="ECO:0000256" key="3">
    <source>
        <dbReference type="ARBA" id="ARBA00022692"/>
    </source>
</evidence>
<dbReference type="Pfam" id="PF04024">
    <property type="entry name" value="PspC"/>
    <property type="match status" value="1"/>
</dbReference>
<keyword evidence="4 6" id="KW-1133">Transmembrane helix</keyword>
<dbReference type="EMBL" id="OBDY01000012">
    <property type="protein sequence ID" value="SNY51777.1"/>
    <property type="molecule type" value="Genomic_DNA"/>
</dbReference>
<dbReference type="Proteomes" id="UP000219612">
    <property type="component" value="Unassembled WGS sequence"/>
</dbReference>
<feature type="transmembrane region" description="Helical" evidence="6">
    <location>
        <begin position="34"/>
        <end position="61"/>
    </location>
</feature>
<dbReference type="OrthoDB" id="7359894at2"/>
<accession>A0A285IVS6</accession>
<dbReference type="GO" id="GO:0005886">
    <property type="term" value="C:plasma membrane"/>
    <property type="evidence" value="ECO:0007669"/>
    <property type="project" value="UniProtKB-SubCell"/>
</dbReference>
<evidence type="ECO:0000256" key="6">
    <source>
        <dbReference type="SAM" id="Phobius"/>
    </source>
</evidence>
<feature type="domain" description="Phage shock protein PspC N-terminal" evidence="7">
    <location>
        <begin position="9"/>
        <end position="65"/>
    </location>
</feature>
<name>A0A285IVS6_9ACTN</name>
<protein>
    <submittedName>
        <fullName evidence="8">Phage shock protein PspC (Stress-responsive transcriptional regulator)</fullName>
    </submittedName>
</protein>
<dbReference type="PANTHER" id="PTHR33885:SF3">
    <property type="entry name" value="PHAGE SHOCK PROTEIN C"/>
    <property type="match status" value="1"/>
</dbReference>
<keyword evidence="5 6" id="KW-0472">Membrane</keyword>
<organism evidence="8 9">
    <name type="scientific">Paractinoplanes atraurantiacus</name>
    <dbReference type="NCBI Taxonomy" id="1036182"/>
    <lineage>
        <taxon>Bacteria</taxon>
        <taxon>Bacillati</taxon>
        <taxon>Actinomycetota</taxon>
        <taxon>Actinomycetes</taxon>
        <taxon>Micromonosporales</taxon>
        <taxon>Micromonosporaceae</taxon>
        <taxon>Paractinoplanes</taxon>
    </lineage>
</organism>
<evidence type="ECO:0000256" key="2">
    <source>
        <dbReference type="ARBA" id="ARBA00022475"/>
    </source>
</evidence>
<keyword evidence="9" id="KW-1185">Reference proteome</keyword>